<keyword evidence="2" id="KW-1185">Reference proteome</keyword>
<dbReference type="EMBL" id="MH923363">
    <property type="protein sequence ID" value="QBQ01678.1"/>
    <property type="molecule type" value="Genomic_DNA"/>
</dbReference>
<sequence length="70" mass="7592">MSSFVSVLDEILRDNVAVVDNKYLIFYLSNGQSACFGTIDCLSAGDNYSESMSFSSDASELSFDQNSQSA</sequence>
<evidence type="ECO:0000313" key="2">
    <source>
        <dbReference type="Proteomes" id="UP000831479"/>
    </source>
</evidence>
<name>A0AAF1D2C0_9BBAC</name>
<protein>
    <submittedName>
        <fullName evidence="1">Lef-10</fullName>
    </submittedName>
</protein>
<proteinExistence type="predicted"/>
<accession>A0AAF1D2C0</accession>
<dbReference type="InterPro" id="IPR009855">
    <property type="entry name" value="Baculo_LEF-10"/>
</dbReference>
<organism evidence="1 2">
    <name type="scientific">Hyphantria cunea granulovirus</name>
    <dbReference type="NCBI Taxonomy" id="307448"/>
    <lineage>
        <taxon>Viruses</taxon>
        <taxon>Viruses incertae sedis</taxon>
        <taxon>Naldaviricetes</taxon>
        <taxon>Lefavirales</taxon>
        <taxon>Baculoviridae</taxon>
        <taxon>Betabaculovirus</taxon>
        <taxon>Betabaculovirus hycuneae</taxon>
    </lineage>
</organism>
<evidence type="ECO:0000313" key="1">
    <source>
        <dbReference type="EMBL" id="QBQ01678.1"/>
    </source>
</evidence>
<dbReference type="Proteomes" id="UP000831479">
    <property type="component" value="Segment"/>
</dbReference>
<dbReference type="Pfam" id="PF07206">
    <property type="entry name" value="Baculo_LEF-10"/>
    <property type="match status" value="1"/>
</dbReference>
<gene>
    <name evidence="1" type="ORF">HycuGV_00125</name>
</gene>
<reference evidence="1" key="1">
    <citation type="journal article" date="2019" name="Genomics">
        <title>Genome sequence analysis and organization of the Hyphantria cunea granulovirus (HycuGV-Hc1) from Turkey.</title>
        <authorList>
            <person name="Gencer D."/>
            <person name="Bayramoglu Z."/>
            <person name="Nalcacioglu R."/>
            <person name="Demirbag Z."/>
            <person name="Demir I."/>
        </authorList>
    </citation>
    <scope>NUCLEOTIDE SEQUENCE</scope>
    <source>
        <strain evidence="1">Hc1</strain>
    </source>
</reference>